<gene>
    <name evidence="1" type="ORF">LSINAPIS_LOCUS7702</name>
</gene>
<sequence>MDSGETLYLPEAALDIFPAIQSIVIEPRWIIVHVKYLWDLVDGPCALDATEPDFCCCYPSAASYS</sequence>
<reference evidence="1 2" key="1">
    <citation type="submission" date="2017-07" db="EMBL/GenBank/DDBJ databases">
        <authorList>
            <person name="Talla V."/>
            <person name="Backstrom N."/>
        </authorList>
    </citation>
    <scope>NUCLEOTIDE SEQUENCE [LARGE SCALE GENOMIC DNA]</scope>
</reference>
<dbReference type="Proteomes" id="UP000324832">
    <property type="component" value="Unassembled WGS sequence"/>
</dbReference>
<dbReference type="AlphaFoldDB" id="A0A5E4QFT7"/>
<keyword evidence="2" id="KW-1185">Reference proteome</keyword>
<name>A0A5E4QFT7_9NEOP</name>
<accession>A0A5E4QFT7</accession>
<evidence type="ECO:0000313" key="1">
    <source>
        <dbReference type="EMBL" id="VVC96144.1"/>
    </source>
</evidence>
<dbReference type="EMBL" id="FZQP02002571">
    <property type="protein sequence ID" value="VVC96144.1"/>
    <property type="molecule type" value="Genomic_DNA"/>
</dbReference>
<protein>
    <submittedName>
        <fullName evidence="1">Uncharacterized protein</fullName>
    </submittedName>
</protein>
<proteinExistence type="predicted"/>
<evidence type="ECO:0000313" key="2">
    <source>
        <dbReference type="Proteomes" id="UP000324832"/>
    </source>
</evidence>
<organism evidence="1 2">
    <name type="scientific">Leptidea sinapis</name>
    <dbReference type="NCBI Taxonomy" id="189913"/>
    <lineage>
        <taxon>Eukaryota</taxon>
        <taxon>Metazoa</taxon>
        <taxon>Ecdysozoa</taxon>
        <taxon>Arthropoda</taxon>
        <taxon>Hexapoda</taxon>
        <taxon>Insecta</taxon>
        <taxon>Pterygota</taxon>
        <taxon>Neoptera</taxon>
        <taxon>Endopterygota</taxon>
        <taxon>Lepidoptera</taxon>
        <taxon>Glossata</taxon>
        <taxon>Ditrysia</taxon>
        <taxon>Papilionoidea</taxon>
        <taxon>Pieridae</taxon>
        <taxon>Dismorphiinae</taxon>
        <taxon>Leptidea</taxon>
    </lineage>
</organism>